<dbReference type="SUPFAM" id="SSF53756">
    <property type="entry name" value="UDP-Glycosyltransferase/glycogen phosphorylase"/>
    <property type="match status" value="1"/>
</dbReference>
<feature type="domain" description="Glycosyl transferase family 1" evidence="1">
    <location>
        <begin position="92"/>
        <end position="238"/>
    </location>
</feature>
<protein>
    <recommendedName>
        <fullName evidence="1">Glycosyl transferase family 1 domain-containing protein</fullName>
    </recommendedName>
</protein>
<organism evidence="2 3">
    <name type="scientific">Allohahella marinimesophila</name>
    <dbReference type="NCBI Taxonomy" id="1054972"/>
    <lineage>
        <taxon>Bacteria</taxon>
        <taxon>Pseudomonadati</taxon>
        <taxon>Pseudomonadota</taxon>
        <taxon>Gammaproteobacteria</taxon>
        <taxon>Oceanospirillales</taxon>
        <taxon>Hahellaceae</taxon>
        <taxon>Allohahella</taxon>
    </lineage>
</organism>
<comment type="caution">
    <text evidence="2">The sequence shown here is derived from an EMBL/GenBank/DDBJ whole genome shotgun (WGS) entry which is preliminary data.</text>
</comment>
<evidence type="ECO:0000259" key="1">
    <source>
        <dbReference type="Pfam" id="PF00534"/>
    </source>
</evidence>
<dbReference type="InterPro" id="IPR001296">
    <property type="entry name" value="Glyco_trans_1"/>
</dbReference>
<dbReference type="Proteomes" id="UP001501337">
    <property type="component" value="Unassembled WGS sequence"/>
</dbReference>
<evidence type="ECO:0000313" key="3">
    <source>
        <dbReference type="Proteomes" id="UP001501337"/>
    </source>
</evidence>
<accession>A0ABP7PVB7</accession>
<name>A0ABP7PVB7_9GAMM</name>
<dbReference type="PANTHER" id="PTHR46660">
    <property type="match status" value="1"/>
</dbReference>
<sequence>MLVLTGTDYYRFQFTQAADFAASLEAANVLVSLHDLAYRSIPERFHSKLVVIKQAVAFKEEGSSNADDASAPPEPPDDSLLSRLLTSPVFPIAVIGHLRAEKDPFITARAAHLLPVGSGIQVLHAGAAHSREWAAQARTEMTRNVRYHWLGELNRHDTQHLLRQARLMVISSVMEGGANIVSEACVLGLPILASNIDGNMGLLGSDYPGLFEVGNVDALRAQLHRCETDPDYLTRLRELCQRRGSHFSPALESAGLLDSIARACSVSK</sequence>
<dbReference type="EMBL" id="BAABBO010000014">
    <property type="protein sequence ID" value="GAA3971915.1"/>
    <property type="molecule type" value="Genomic_DNA"/>
</dbReference>
<keyword evidence="3" id="KW-1185">Reference proteome</keyword>
<dbReference type="Pfam" id="PF00534">
    <property type="entry name" value="Glycos_transf_1"/>
    <property type="match status" value="1"/>
</dbReference>
<dbReference type="PANTHER" id="PTHR46660:SF2">
    <property type="entry name" value="GLYCOSYLTRANSFERASE 1 DOMAIN-CONTAINING PROTEIN 1"/>
    <property type="match status" value="1"/>
</dbReference>
<gene>
    <name evidence="2" type="ORF">GCM10022278_31590</name>
</gene>
<proteinExistence type="predicted"/>
<reference evidence="3" key="1">
    <citation type="journal article" date="2019" name="Int. J. Syst. Evol. Microbiol.">
        <title>The Global Catalogue of Microorganisms (GCM) 10K type strain sequencing project: providing services to taxonomists for standard genome sequencing and annotation.</title>
        <authorList>
            <consortium name="The Broad Institute Genomics Platform"/>
            <consortium name="The Broad Institute Genome Sequencing Center for Infectious Disease"/>
            <person name="Wu L."/>
            <person name="Ma J."/>
        </authorList>
    </citation>
    <scope>NUCLEOTIDE SEQUENCE [LARGE SCALE GENOMIC DNA]</scope>
    <source>
        <strain evidence="3">JCM 17555</strain>
    </source>
</reference>
<dbReference type="Gene3D" id="3.40.50.2000">
    <property type="entry name" value="Glycogen Phosphorylase B"/>
    <property type="match status" value="1"/>
</dbReference>
<dbReference type="InterPro" id="IPR052622">
    <property type="entry name" value="Glycosyltransferase_G1"/>
</dbReference>
<evidence type="ECO:0000313" key="2">
    <source>
        <dbReference type="EMBL" id="GAA3971915.1"/>
    </source>
</evidence>